<organism evidence="1 2">
    <name type="scientific">Wolfiporia cocos (strain MD-104)</name>
    <name type="common">Brown rot fungus</name>
    <dbReference type="NCBI Taxonomy" id="742152"/>
    <lineage>
        <taxon>Eukaryota</taxon>
        <taxon>Fungi</taxon>
        <taxon>Dikarya</taxon>
        <taxon>Basidiomycota</taxon>
        <taxon>Agaricomycotina</taxon>
        <taxon>Agaricomycetes</taxon>
        <taxon>Polyporales</taxon>
        <taxon>Phaeolaceae</taxon>
        <taxon>Wolfiporia</taxon>
    </lineage>
</organism>
<dbReference type="OMA" id="WAAGIND"/>
<reference evidence="1 2" key="1">
    <citation type="journal article" date="2012" name="Science">
        <title>The Paleozoic origin of enzymatic lignin decomposition reconstructed from 31 fungal genomes.</title>
        <authorList>
            <person name="Floudas D."/>
            <person name="Binder M."/>
            <person name="Riley R."/>
            <person name="Barry K."/>
            <person name="Blanchette R.A."/>
            <person name="Henrissat B."/>
            <person name="Martinez A.T."/>
            <person name="Otillar R."/>
            <person name="Spatafora J.W."/>
            <person name="Yadav J.S."/>
            <person name="Aerts A."/>
            <person name="Benoit I."/>
            <person name="Boyd A."/>
            <person name="Carlson A."/>
            <person name="Copeland A."/>
            <person name="Coutinho P.M."/>
            <person name="de Vries R.P."/>
            <person name="Ferreira P."/>
            <person name="Findley K."/>
            <person name="Foster B."/>
            <person name="Gaskell J."/>
            <person name="Glotzer D."/>
            <person name="Gorecki P."/>
            <person name="Heitman J."/>
            <person name="Hesse C."/>
            <person name="Hori C."/>
            <person name="Igarashi K."/>
            <person name="Jurgens J.A."/>
            <person name="Kallen N."/>
            <person name="Kersten P."/>
            <person name="Kohler A."/>
            <person name="Kuees U."/>
            <person name="Kumar T.K.A."/>
            <person name="Kuo A."/>
            <person name="LaButti K."/>
            <person name="Larrondo L.F."/>
            <person name="Lindquist E."/>
            <person name="Ling A."/>
            <person name="Lombard V."/>
            <person name="Lucas S."/>
            <person name="Lundell T."/>
            <person name="Martin R."/>
            <person name="McLaughlin D.J."/>
            <person name="Morgenstern I."/>
            <person name="Morin E."/>
            <person name="Murat C."/>
            <person name="Nagy L.G."/>
            <person name="Nolan M."/>
            <person name="Ohm R.A."/>
            <person name="Patyshakuliyeva A."/>
            <person name="Rokas A."/>
            <person name="Ruiz-Duenas F.J."/>
            <person name="Sabat G."/>
            <person name="Salamov A."/>
            <person name="Samejima M."/>
            <person name="Schmutz J."/>
            <person name="Slot J.C."/>
            <person name="St John F."/>
            <person name="Stenlid J."/>
            <person name="Sun H."/>
            <person name="Sun S."/>
            <person name="Syed K."/>
            <person name="Tsang A."/>
            <person name="Wiebenga A."/>
            <person name="Young D."/>
            <person name="Pisabarro A."/>
            <person name="Eastwood D.C."/>
            <person name="Martin F."/>
            <person name="Cullen D."/>
            <person name="Grigoriev I.V."/>
            <person name="Hibbett D.S."/>
        </authorList>
    </citation>
    <scope>NUCLEOTIDE SEQUENCE [LARGE SCALE GENOMIC DNA]</scope>
    <source>
        <strain evidence="1 2">MD-104</strain>
    </source>
</reference>
<name>A0A2H3J9I1_WOLCO</name>
<dbReference type="EMBL" id="KB467831">
    <property type="protein sequence ID" value="PCH33314.1"/>
    <property type="molecule type" value="Genomic_DNA"/>
</dbReference>
<protein>
    <recommendedName>
        <fullName evidence="3">Clr5 domain-containing protein</fullName>
    </recommendedName>
</protein>
<dbReference type="AlphaFoldDB" id="A0A2H3J9I1"/>
<dbReference type="Proteomes" id="UP000218811">
    <property type="component" value="Unassembled WGS sequence"/>
</dbReference>
<dbReference type="PANTHER" id="PTHR46177">
    <property type="entry name" value="INTEGRASE CATALYTIC DOMAIN-CONTAINING PROTEIN"/>
    <property type="match status" value="1"/>
</dbReference>
<dbReference type="OrthoDB" id="5946233at2759"/>
<evidence type="ECO:0000313" key="2">
    <source>
        <dbReference type="Proteomes" id="UP000218811"/>
    </source>
</evidence>
<gene>
    <name evidence="1" type="ORF">WOLCODRAFT_14630</name>
</gene>
<sequence>MPNQHKPLPPDDEIKPWVQYYWDLGMNQKTVVENVLDHIDMAKYGFSVSSLKQKWGEWDLLSTWQQKHTVETIQAAVQETRERFPHMGSCSMVYLLRQDYSMRVPECVVTEYLKMHEPDAVEQRKHKKWKRKRFWAAGINDIIAIDQHDKWRSFGLFFHVGIEPFVGWIVWLKPVVEWRGFHLSPKVIQGLRILLWPTAKQIYIIF</sequence>
<proteinExistence type="predicted"/>
<evidence type="ECO:0000313" key="1">
    <source>
        <dbReference type="EMBL" id="PCH33314.1"/>
    </source>
</evidence>
<keyword evidence="2" id="KW-1185">Reference proteome</keyword>
<dbReference type="PANTHER" id="PTHR46177:SF1">
    <property type="entry name" value="INTEGRASE CATALYTIC DOMAIN-CONTAINING PROTEIN"/>
    <property type="match status" value="1"/>
</dbReference>
<dbReference type="STRING" id="742152.A0A2H3J9I1"/>
<evidence type="ECO:0008006" key="3">
    <source>
        <dbReference type="Google" id="ProtNLM"/>
    </source>
</evidence>
<accession>A0A2H3J9I1</accession>